<feature type="transmembrane region" description="Helical" evidence="3">
    <location>
        <begin position="113"/>
        <end position="134"/>
    </location>
</feature>
<dbReference type="PANTHER" id="PTHR31302:SF31">
    <property type="entry name" value="PHOSPHODIESTERASE YAEI"/>
    <property type="match status" value="1"/>
</dbReference>
<dbReference type="SUPFAM" id="SSF56300">
    <property type="entry name" value="Metallo-dependent phosphatases"/>
    <property type="match status" value="1"/>
</dbReference>
<feature type="domain" description="Calcineurin-like phosphoesterase" evidence="4">
    <location>
        <begin position="160"/>
        <end position="361"/>
    </location>
</feature>
<evidence type="ECO:0000313" key="5">
    <source>
        <dbReference type="EMBL" id="MTE26854.1"/>
    </source>
</evidence>
<dbReference type="InterPro" id="IPR004843">
    <property type="entry name" value="Calcineurin-like_PHP"/>
</dbReference>
<evidence type="ECO:0000256" key="1">
    <source>
        <dbReference type="ARBA" id="ARBA00022723"/>
    </source>
</evidence>
<dbReference type="Proteomes" id="UP000447545">
    <property type="component" value="Unassembled WGS sequence"/>
</dbReference>
<dbReference type="GO" id="GO:0009245">
    <property type="term" value="P:lipid A biosynthetic process"/>
    <property type="evidence" value="ECO:0007669"/>
    <property type="project" value="TreeGrafter"/>
</dbReference>
<feature type="transmembrane region" description="Helical" evidence="3">
    <location>
        <begin position="30"/>
        <end position="51"/>
    </location>
</feature>
<organism evidence="5 6">
    <name type="scientific">Winogradskyella ouciana</name>
    <dbReference type="NCBI Taxonomy" id="2608631"/>
    <lineage>
        <taxon>Bacteria</taxon>
        <taxon>Pseudomonadati</taxon>
        <taxon>Bacteroidota</taxon>
        <taxon>Flavobacteriia</taxon>
        <taxon>Flavobacteriales</taxon>
        <taxon>Flavobacteriaceae</taxon>
        <taxon>Winogradskyella</taxon>
    </lineage>
</organism>
<protein>
    <submittedName>
        <fullName evidence="5">Metallophosphoesterase</fullName>
    </submittedName>
</protein>
<feature type="transmembrane region" description="Helical" evidence="3">
    <location>
        <begin position="63"/>
        <end position="85"/>
    </location>
</feature>
<keyword evidence="1" id="KW-0479">Metal-binding</keyword>
<gene>
    <name evidence="5" type="ORF">F1003_07925</name>
</gene>
<accession>A0A7K1GEJ5</accession>
<keyword evidence="3" id="KW-0472">Membrane</keyword>
<dbReference type="Gene3D" id="3.60.21.10">
    <property type="match status" value="1"/>
</dbReference>
<evidence type="ECO:0000256" key="2">
    <source>
        <dbReference type="ARBA" id="ARBA00022801"/>
    </source>
</evidence>
<keyword evidence="2" id="KW-0378">Hydrolase</keyword>
<reference evidence="5 6" key="1">
    <citation type="submission" date="2019-11" db="EMBL/GenBank/DDBJ databases">
        <title>Winogradskyella ouciana sp. nov., isolated from the hadal seawater of the Mariana Trench.</title>
        <authorList>
            <person name="Liu R."/>
        </authorList>
    </citation>
    <scope>NUCLEOTIDE SEQUENCE [LARGE SCALE GENOMIC DNA]</scope>
    <source>
        <strain evidence="5 6">ZXX205</strain>
    </source>
</reference>
<keyword evidence="3" id="KW-0812">Transmembrane</keyword>
<comment type="caution">
    <text evidence="5">The sequence shown here is derived from an EMBL/GenBank/DDBJ whole genome shotgun (WGS) entry which is preliminary data.</text>
</comment>
<dbReference type="GO" id="GO:0016020">
    <property type="term" value="C:membrane"/>
    <property type="evidence" value="ECO:0007669"/>
    <property type="project" value="GOC"/>
</dbReference>
<dbReference type="GO" id="GO:0008758">
    <property type="term" value="F:UDP-2,3-diacylglucosamine hydrolase activity"/>
    <property type="evidence" value="ECO:0007669"/>
    <property type="project" value="TreeGrafter"/>
</dbReference>
<dbReference type="Pfam" id="PF00149">
    <property type="entry name" value="Metallophos"/>
    <property type="match status" value="1"/>
</dbReference>
<evidence type="ECO:0000256" key="3">
    <source>
        <dbReference type="SAM" id="Phobius"/>
    </source>
</evidence>
<name>A0A7K1GEJ5_9FLAO</name>
<sequence>MLRWILLFILIFLLDFYAFQVVRTLTKSSWIYLIYWVLSILVVGNFTYYYYNFVRGESFTHGHGYALAFLIMLFLPKAFMLLFMLGEDLVRGVSYGIQKLSGNEVHFKGRREFVSKLALGVAAIPFASFLHGITRGKYNFQVIKHQLFFEDLPDAFDGYTITQISDIHSGSLESKSEIAEGIDLVNRQNSDLILFTGDIVNSKAEEMTGWLSVFDKFEAKDGKFSVLGNHDYGYYAYGGDIELNRHNQMKMEEVHKRIGFDLLLNESRRIEKNGQHINILGVENWGASRHFPKRGSLKEATKTIGENEFNILMSHDPSHFDYEKMELNTDDINNHDIVIDETNVINFGKDIQLTLAGHTHGMQFGIELPALGIKWSPVKYRYPKWAGLYKVAGKYLYVNRGFGYLAFPGRVGIWPEITVIELKKGKKEA</sequence>
<keyword evidence="3" id="KW-1133">Transmembrane helix</keyword>
<dbReference type="InterPro" id="IPR029052">
    <property type="entry name" value="Metallo-depent_PP-like"/>
</dbReference>
<evidence type="ECO:0000313" key="6">
    <source>
        <dbReference type="Proteomes" id="UP000447545"/>
    </source>
</evidence>
<dbReference type="InterPro" id="IPR051158">
    <property type="entry name" value="Metallophosphoesterase_sf"/>
</dbReference>
<evidence type="ECO:0000259" key="4">
    <source>
        <dbReference type="Pfam" id="PF00149"/>
    </source>
</evidence>
<dbReference type="EMBL" id="WJYA01000005">
    <property type="protein sequence ID" value="MTE26854.1"/>
    <property type="molecule type" value="Genomic_DNA"/>
</dbReference>
<dbReference type="GO" id="GO:0046872">
    <property type="term" value="F:metal ion binding"/>
    <property type="evidence" value="ECO:0007669"/>
    <property type="project" value="UniProtKB-KW"/>
</dbReference>
<dbReference type="AlphaFoldDB" id="A0A7K1GEJ5"/>
<keyword evidence="6" id="KW-1185">Reference proteome</keyword>
<dbReference type="PANTHER" id="PTHR31302">
    <property type="entry name" value="TRANSMEMBRANE PROTEIN WITH METALLOPHOSPHOESTERASE DOMAIN-RELATED"/>
    <property type="match status" value="1"/>
</dbReference>
<proteinExistence type="predicted"/>